<comment type="caution">
    <text evidence="3">The sequence shown here is derived from an EMBL/GenBank/DDBJ whole genome shotgun (WGS) entry which is preliminary data.</text>
</comment>
<evidence type="ECO:0000256" key="1">
    <source>
        <dbReference type="ARBA" id="ARBA00022801"/>
    </source>
</evidence>
<proteinExistence type="predicted"/>
<dbReference type="InterPro" id="IPR020084">
    <property type="entry name" value="NUDIX_hydrolase_CS"/>
</dbReference>
<accession>M0M827</accession>
<dbReference type="InterPro" id="IPR000086">
    <property type="entry name" value="NUDIX_hydrolase_dom"/>
</dbReference>
<dbReference type="GO" id="GO:0016787">
    <property type="term" value="F:hydrolase activity"/>
    <property type="evidence" value="ECO:0007669"/>
    <property type="project" value="UniProtKB-KW"/>
</dbReference>
<feature type="domain" description="Nudix hydrolase" evidence="2">
    <location>
        <begin position="39"/>
        <end position="168"/>
    </location>
</feature>
<dbReference type="PROSITE" id="PS51462">
    <property type="entry name" value="NUDIX"/>
    <property type="match status" value="1"/>
</dbReference>
<name>M0M827_9EURY</name>
<dbReference type="AlphaFoldDB" id="M0M827"/>
<dbReference type="PANTHER" id="PTHR43222:SF2">
    <property type="entry name" value="NUDIX HYDROLASE 23, CHLOROPLASTIC"/>
    <property type="match status" value="1"/>
</dbReference>
<organism evidence="3 4">
    <name type="scientific">Halococcus hamelinensis 100A6</name>
    <dbReference type="NCBI Taxonomy" id="1132509"/>
    <lineage>
        <taxon>Archaea</taxon>
        <taxon>Methanobacteriati</taxon>
        <taxon>Methanobacteriota</taxon>
        <taxon>Stenosarchaea group</taxon>
        <taxon>Halobacteria</taxon>
        <taxon>Halobacteriales</taxon>
        <taxon>Halococcaceae</taxon>
        <taxon>Halococcus</taxon>
    </lineage>
</organism>
<evidence type="ECO:0000313" key="3">
    <source>
        <dbReference type="EMBL" id="EMA41972.1"/>
    </source>
</evidence>
<protein>
    <submittedName>
        <fullName evidence="3">NUDIX hydrolase</fullName>
    </submittedName>
</protein>
<keyword evidence="4" id="KW-1185">Reference proteome</keyword>
<dbReference type="PATRIC" id="fig|1132509.6.peg.51"/>
<keyword evidence="1 3" id="KW-0378">Hydrolase</keyword>
<dbReference type="PROSITE" id="PS00893">
    <property type="entry name" value="NUDIX_BOX"/>
    <property type="match status" value="1"/>
</dbReference>
<dbReference type="Proteomes" id="UP000011566">
    <property type="component" value="Unassembled WGS sequence"/>
</dbReference>
<sequence length="180" mass="20083">MTERPATYCPDCGTVLAQRSFEGRERQYCPDCERFIWQNAKPCVGVVVRDRNKALLIKRAIPPDVGAWASPGGALEPDEPPALGAARELREETNLEVDPAALTLLDTRHSSLNEKYVLSIGYVVDYSHTDGDVAAASEVSDARFFTLPEAQEIRDQMRDYTRVVNSFEHWKKGNQTVVLG</sequence>
<dbReference type="InterPro" id="IPR015797">
    <property type="entry name" value="NUDIX_hydrolase-like_dom_sf"/>
</dbReference>
<dbReference type="PANTHER" id="PTHR43222">
    <property type="entry name" value="NUDIX HYDROLASE 23"/>
    <property type="match status" value="1"/>
</dbReference>
<dbReference type="Pfam" id="PF00293">
    <property type="entry name" value="NUDIX"/>
    <property type="match status" value="1"/>
</dbReference>
<reference evidence="3 4" key="1">
    <citation type="journal article" date="2014" name="PLoS Genet.">
        <title>Phylogenetically driven sequencing of extremely halophilic archaea reveals strategies for static and dynamic osmo-response.</title>
        <authorList>
            <person name="Becker E.A."/>
            <person name="Seitzer P.M."/>
            <person name="Tritt A."/>
            <person name="Larsen D."/>
            <person name="Krusor M."/>
            <person name="Yao A.I."/>
            <person name="Wu D."/>
            <person name="Madern D."/>
            <person name="Eisen J.A."/>
            <person name="Darling A.E."/>
            <person name="Facciotti M.T."/>
        </authorList>
    </citation>
    <scope>NUCLEOTIDE SEQUENCE [LARGE SCALE GENOMIC DNA]</scope>
    <source>
        <strain evidence="3 4">100A6</strain>
    </source>
</reference>
<dbReference type="EMBL" id="AOMB01000003">
    <property type="protein sequence ID" value="EMA41972.1"/>
    <property type="molecule type" value="Genomic_DNA"/>
</dbReference>
<gene>
    <name evidence="3" type="ORF">C447_00240</name>
</gene>
<evidence type="ECO:0000313" key="4">
    <source>
        <dbReference type="Proteomes" id="UP000011566"/>
    </source>
</evidence>
<dbReference type="CDD" id="cd02883">
    <property type="entry name" value="NUDIX_Hydrolase"/>
    <property type="match status" value="1"/>
</dbReference>
<dbReference type="Gene3D" id="3.90.79.10">
    <property type="entry name" value="Nucleoside Triphosphate Pyrophosphohydrolase"/>
    <property type="match status" value="1"/>
</dbReference>
<dbReference type="SUPFAM" id="SSF55811">
    <property type="entry name" value="Nudix"/>
    <property type="match status" value="1"/>
</dbReference>
<dbReference type="eggNOG" id="arCOG01075">
    <property type="taxonomic scope" value="Archaea"/>
</dbReference>
<evidence type="ECO:0000259" key="2">
    <source>
        <dbReference type="PROSITE" id="PS51462"/>
    </source>
</evidence>